<keyword evidence="9" id="KW-0723">Serine/threonine-protein kinase</keyword>
<evidence type="ECO:0000313" key="9">
    <source>
        <dbReference type="EMBL" id="MFC5024058.1"/>
    </source>
</evidence>
<evidence type="ECO:0000313" key="10">
    <source>
        <dbReference type="Proteomes" id="UP001595829"/>
    </source>
</evidence>
<dbReference type="Gene3D" id="1.10.510.10">
    <property type="entry name" value="Transferase(Phosphotransferase) domain 1"/>
    <property type="match status" value="1"/>
</dbReference>
<dbReference type="InterPro" id="IPR008271">
    <property type="entry name" value="Ser/Thr_kinase_AS"/>
</dbReference>
<keyword evidence="3 9" id="KW-0418">Kinase</keyword>
<dbReference type="Gene3D" id="3.30.200.20">
    <property type="entry name" value="Phosphorylase Kinase, domain 1"/>
    <property type="match status" value="1"/>
</dbReference>
<protein>
    <submittedName>
        <fullName evidence="9">WD40 repeat domain-containing serine/threonine protein kinase</fullName>
    </submittedName>
</protein>
<gene>
    <name evidence="9" type="ORF">ACFPM3_18165</name>
</gene>
<feature type="binding site" evidence="6">
    <location>
        <position position="43"/>
    </location>
    <ligand>
        <name>ATP</name>
        <dbReference type="ChEBI" id="CHEBI:30616"/>
    </ligand>
</feature>
<dbReference type="PROSITE" id="PS50011">
    <property type="entry name" value="PROTEIN_KINASE_DOM"/>
    <property type="match status" value="1"/>
</dbReference>
<dbReference type="GO" id="GO:0004674">
    <property type="term" value="F:protein serine/threonine kinase activity"/>
    <property type="evidence" value="ECO:0007669"/>
    <property type="project" value="UniProtKB-KW"/>
</dbReference>
<evidence type="ECO:0000256" key="1">
    <source>
        <dbReference type="ARBA" id="ARBA00022679"/>
    </source>
</evidence>
<dbReference type="Pfam" id="PF00069">
    <property type="entry name" value="Pkinase"/>
    <property type="match status" value="1"/>
</dbReference>
<feature type="region of interest" description="Disordered" evidence="7">
    <location>
        <begin position="270"/>
        <end position="315"/>
    </location>
</feature>
<keyword evidence="4 6" id="KW-0067">ATP-binding</keyword>
<dbReference type="SMART" id="SM00320">
    <property type="entry name" value="WD40"/>
    <property type="match status" value="5"/>
</dbReference>
<feature type="compositionally biased region" description="Pro residues" evidence="7">
    <location>
        <begin position="346"/>
        <end position="360"/>
    </location>
</feature>
<dbReference type="InterPro" id="IPR000719">
    <property type="entry name" value="Prot_kinase_dom"/>
</dbReference>
<evidence type="ECO:0000256" key="3">
    <source>
        <dbReference type="ARBA" id="ARBA00022777"/>
    </source>
</evidence>
<evidence type="ECO:0000256" key="6">
    <source>
        <dbReference type="PROSITE-ProRule" id="PRU10141"/>
    </source>
</evidence>
<dbReference type="InterPro" id="IPR011009">
    <property type="entry name" value="Kinase-like_dom_sf"/>
</dbReference>
<keyword evidence="10" id="KW-1185">Reference proteome</keyword>
<evidence type="ECO:0000256" key="5">
    <source>
        <dbReference type="PROSITE-ProRule" id="PRU00221"/>
    </source>
</evidence>
<keyword evidence="1" id="KW-0808">Transferase</keyword>
<dbReference type="SUPFAM" id="SSF56112">
    <property type="entry name" value="Protein kinase-like (PK-like)"/>
    <property type="match status" value="1"/>
</dbReference>
<dbReference type="RefSeq" id="WP_345685992.1">
    <property type="nucleotide sequence ID" value="NZ_BAABIT010000001.1"/>
</dbReference>
<keyword evidence="5" id="KW-0853">WD repeat</keyword>
<dbReference type="SMART" id="SM00220">
    <property type="entry name" value="S_TKc"/>
    <property type="match status" value="1"/>
</dbReference>
<dbReference type="InterPro" id="IPR015943">
    <property type="entry name" value="WD40/YVTN_repeat-like_dom_sf"/>
</dbReference>
<evidence type="ECO:0000256" key="4">
    <source>
        <dbReference type="ARBA" id="ARBA00022840"/>
    </source>
</evidence>
<feature type="repeat" description="WD" evidence="5">
    <location>
        <begin position="604"/>
        <end position="645"/>
    </location>
</feature>
<feature type="region of interest" description="Disordered" evidence="7">
    <location>
        <begin position="333"/>
        <end position="367"/>
    </location>
</feature>
<evidence type="ECO:0000256" key="2">
    <source>
        <dbReference type="ARBA" id="ARBA00022741"/>
    </source>
</evidence>
<dbReference type="SUPFAM" id="SSF50998">
    <property type="entry name" value="Quinoprotein alcohol dehydrogenase-like"/>
    <property type="match status" value="1"/>
</dbReference>
<accession>A0ABV9XIY9</accession>
<comment type="caution">
    <text evidence="9">The sequence shown here is derived from an EMBL/GenBank/DDBJ whole genome shotgun (WGS) entry which is preliminary data.</text>
</comment>
<dbReference type="InterPro" id="IPR001680">
    <property type="entry name" value="WD40_rpt"/>
</dbReference>
<dbReference type="PROSITE" id="PS00107">
    <property type="entry name" value="PROTEIN_KINASE_ATP"/>
    <property type="match status" value="1"/>
</dbReference>
<dbReference type="Gene3D" id="2.130.10.10">
    <property type="entry name" value="YVTN repeat-like/Quinoprotein amine dehydrogenase"/>
    <property type="match status" value="2"/>
</dbReference>
<dbReference type="PROSITE" id="PS50082">
    <property type="entry name" value="WD_REPEATS_2"/>
    <property type="match status" value="1"/>
</dbReference>
<dbReference type="PROSITE" id="PS00108">
    <property type="entry name" value="PROTEIN_KINASE_ST"/>
    <property type="match status" value="1"/>
</dbReference>
<dbReference type="PROSITE" id="PS50294">
    <property type="entry name" value="WD_REPEATS_REGION"/>
    <property type="match status" value="1"/>
</dbReference>
<reference evidence="10" key="1">
    <citation type="journal article" date="2019" name="Int. J. Syst. Evol. Microbiol.">
        <title>The Global Catalogue of Microorganisms (GCM) 10K type strain sequencing project: providing services to taxonomists for standard genome sequencing and annotation.</title>
        <authorList>
            <consortium name="The Broad Institute Genomics Platform"/>
            <consortium name="The Broad Institute Genome Sequencing Center for Infectious Disease"/>
            <person name="Wu L."/>
            <person name="Ma J."/>
        </authorList>
    </citation>
    <scope>NUCLEOTIDE SEQUENCE [LARGE SCALE GENOMIC DNA]</scope>
    <source>
        <strain evidence="10">CGMCC 4.1648</strain>
    </source>
</reference>
<proteinExistence type="predicted"/>
<dbReference type="Proteomes" id="UP001595829">
    <property type="component" value="Unassembled WGS sequence"/>
</dbReference>
<keyword evidence="2 6" id="KW-0547">Nucleotide-binding</keyword>
<dbReference type="InterPro" id="IPR011047">
    <property type="entry name" value="Quinoprotein_ADH-like_sf"/>
</dbReference>
<name>A0ABV9XIY9_9ACTN</name>
<dbReference type="EMBL" id="JBHSJD010000014">
    <property type="protein sequence ID" value="MFC5024058.1"/>
    <property type="molecule type" value="Genomic_DNA"/>
</dbReference>
<dbReference type="Pfam" id="PF00400">
    <property type="entry name" value="WD40"/>
    <property type="match status" value="2"/>
</dbReference>
<organism evidence="9 10">
    <name type="scientific">Streptomyces coeruleoprunus</name>
    <dbReference type="NCBI Taxonomy" id="285563"/>
    <lineage>
        <taxon>Bacteria</taxon>
        <taxon>Bacillati</taxon>
        <taxon>Actinomycetota</taxon>
        <taxon>Actinomycetes</taxon>
        <taxon>Kitasatosporales</taxon>
        <taxon>Streptomycetaceae</taxon>
        <taxon>Streptomyces</taxon>
    </lineage>
</organism>
<dbReference type="PANTHER" id="PTHR43289:SF34">
    <property type="entry name" value="SERINE_THREONINE-PROTEIN KINASE YBDM-RELATED"/>
    <property type="match status" value="1"/>
</dbReference>
<sequence>MDALLPHDPRWVGPYRLEGRLGEGGMGQVFLGTSPGGRQVAVKLIRAELAGTAQFRERFAREVEAARQVGGFHTAQVVDADPAAESPWLVTAFIPGPTLHRAVAEHGPLDPAAALRLGAGLAEGLAAIHRCGLVHRDLKPGNVIVAQDGPRIIDFGIARAVDASSLTATGSVIGTYAYMSPEQIRADRAGPASDVFALGSVLAFAATGRGPFDAPSLLAVVQRILDEPPALDGIDGELRAILTDCLAKDPADRPAVEGLPARFAAAVAGAAPVHPPRHEPTVVAAPSGQTPQTIQPPPTERTQAASQGPVAGAGPEPRALAAALTRTYAAPAGPAAPAVGAAGPGPGSPVPGRPTTPGPNPARRGPSRRALLIGGASVAALAGIGIPAYLLLRNSAALDGPSSTYELAFSPDGKTMAAAGGGGEIWRWSLPGRQSSTTRISIARYIQPHVFSRDLKTLYRAEEHKILKWDVATGRTVGTFTGETTGELQDGFIHELGLSPDGKTLAASSGRGLYLWDTGSGSRLALRQDVKNGPAVYSADGTMLAAGSPVQLRNGSADAVLAALDATVATGAVFSPDGQLLAFGDQGEKVRLWNTATRQDIANLEGHDSPVQAVAFHPDGSTLATGDRDGKVVLWSTTSATSTATYEPGASVEALAFSPDGKSLAAGCSNGTSAGSNDTVWLWELG</sequence>
<feature type="domain" description="Protein kinase" evidence="8">
    <location>
        <begin position="15"/>
        <end position="277"/>
    </location>
</feature>
<dbReference type="CDD" id="cd14014">
    <property type="entry name" value="STKc_PknB_like"/>
    <property type="match status" value="1"/>
</dbReference>
<dbReference type="InterPro" id="IPR017441">
    <property type="entry name" value="Protein_kinase_ATP_BS"/>
</dbReference>
<evidence type="ECO:0000259" key="8">
    <source>
        <dbReference type="PROSITE" id="PS50011"/>
    </source>
</evidence>
<evidence type="ECO:0000256" key="7">
    <source>
        <dbReference type="SAM" id="MobiDB-lite"/>
    </source>
</evidence>
<dbReference type="PANTHER" id="PTHR43289">
    <property type="entry name" value="MITOGEN-ACTIVATED PROTEIN KINASE KINASE KINASE 20-RELATED"/>
    <property type="match status" value="1"/>
</dbReference>